<dbReference type="Pfam" id="PF01906">
    <property type="entry name" value="YbjQ_1"/>
    <property type="match status" value="1"/>
</dbReference>
<evidence type="ECO:0000256" key="2">
    <source>
        <dbReference type="HAMAP-Rule" id="MF_00338"/>
    </source>
</evidence>
<dbReference type="AlphaFoldDB" id="A0A7I7XMZ3"/>
<sequence>MLVVTMNDLPGWEIQRVCGEVFGLTVRSRNAFSQMGAGFKSLFGGELQGMTKNLAESRNEAMARLIAEAQTRGGNAIICMRFDTTELGDVWTEICAYGTAVQAVPVTDAAKYTAQQLGYGVAG</sequence>
<dbReference type="InterPro" id="IPR035439">
    <property type="entry name" value="UPF0145_dom_sf"/>
</dbReference>
<dbReference type="PANTHER" id="PTHR34068">
    <property type="entry name" value="UPF0145 PROTEIN YBJQ"/>
    <property type="match status" value="1"/>
</dbReference>
<dbReference type="InterPro" id="IPR002765">
    <property type="entry name" value="UPF0145_YbjQ-like"/>
</dbReference>
<dbReference type="PANTHER" id="PTHR34068:SF2">
    <property type="entry name" value="UPF0145 PROTEIN SCO3412"/>
    <property type="match status" value="1"/>
</dbReference>
<dbReference type="Proteomes" id="UP000466517">
    <property type="component" value="Chromosome"/>
</dbReference>
<evidence type="ECO:0000256" key="1">
    <source>
        <dbReference type="ARBA" id="ARBA00010751"/>
    </source>
</evidence>
<reference evidence="3 4" key="1">
    <citation type="journal article" date="2019" name="Emerg. Microbes Infect.">
        <title>Comprehensive subspecies identification of 175 nontuberculous mycobacteria species based on 7547 genomic profiles.</title>
        <authorList>
            <person name="Matsumoto Y."/>
            <person name="Kinjo T."/>
            <person name="Motooka D."/>
            <person name="Nabeya D."/>
            <person name="Jung N."/>
            <person name="Uechi K."/>
            <person name="Horii T."/>
            <person name="Iida T."/>
            <person name="Fujita J."/>
            <person name="Nakamura S."/>
        </authorList>
    </citation>
    <scope>NUCLEOTIDE SEQUENCE [LARGE SCALE GENOMIC DNA]</scope>
    <source>
        <strain evidence="3 4">JCM 13574</strain>
    </source>
</reference>
<evidence type="ECO:0000313" key="4">
    <source>
        <dbReference type="Proteomes" id="UP000466517"/>
    </source>
</evidence>
<protein>
    <recommendedName>
        <fullName evidence="2">UPF0145 protein MMAD_48960</fullName>
    </recommendedName>
</protein>
<gene>
    <name evidence="3" type="ORF">MMAD_48960</name>
</gene>
<keyword evidence="4" id="KW-1185">Reference proteome</keyword>
<name>A0A7I7XMZ3_9MYCO</name>
<dbReference type="HAMAP" id="MF_00338">
    <property type="entry name" value="UPF0145"/>
    <property type="match status" value="1"/>
</dbReference>
<dbReference type="KEGG" id="mmag:MMAD_48960"/>
<dbReference type="SUPFAM" id="SSF117782">
    <property type="entry name" value="YbjQ-like"/>
    <property type="match status" value="1"/>
</dbReference>
<dbReference type="RefSeq" id="WP_163742052.1">
    <property type="nucleotide sequence ID" value="NZ_AP022610.1"/>
</dbReference>
<comment type="similarity">
    <text evidence="1 2">Belongs to the UPF0145 family.</text>
</comment>
<dbReference type="Gene3D" id="3.30.110.70">
    <property type="entry name" value="Hypothetical protein apc22750. Chain B"/>
    <property type="match status" value="1"/>
</dbReference>
<evidence type="ECO:0000313" key="3">
    <source>
        <dbReference type="EMBL" id="BBZ30601.1"/>
    </source>
</evidence>
<proteinExistence type="inferred from homology"/>
<accession>A0A7I7XMZ3</accession>
<organism evidence="3 4">
    <name type="scientific">Mycolicibacterium madagascariense</name>
    <dbReference type="NCBI Taxonomy" id="212765"/>
    <lineage>
        <taxon>Bacteria</taxon>
        <taxon>Bacillati</taxon>
        <taxon>Actinomycetota</taxon>
        <taxon>Actinomycetes</taxon>
        <taxon>Mycobacteriales</taxon>
        <taxon>Mycobacteriaceae</taxon>
        <taxon>Mycolicibacterium</taxon>
    </lineage>
</organism>
<dbReference type="EMBL" id="AP022610">
    <property type="protein sequence ID" value="BBZ30601.1"/>
    <property type="molecule type" value="Genomic_DNA"/>
</dbReference>